<evidence type="ECO:0000313" key="2">
    <source>
        <dbReference type="EMBL" id="EKM59109.1"/>
    </source>
</evidence>
<gene>
    <name evidence="2" type="ORF">PHACADRAFT_249334</name>
</gene>
<dbReference type="InterPro" id="IPR052158">
    <property type="entry name" value="INH-QAR"/>
</dbReference>
<feature type="domain" description="DJ-1/PfpI" evidence="1">
    <location>
        <begin position="58"/>
        <end position="182"/>
    </location>
</feature>
<dbReference type="RefSeq" id="XP_007391682.1">
    <property type="nucleotide sequence ID" value="XM_007391620.1"/>
</dbReference>
<evidence type="ECO:0000313" key="3">
    <source>
        <dbReference type="Proteomes" id="UP000008370"/>
    </source>
</evidence>
<dbReference type="STRING" id="650164.K5WJ11"/>
<keyword evidence="3" id="KW-1185">Reference proteome</keyword>
<reference evidence="2 3" key="1">
    <citation type="journal article" date="2012" name="BMC Genomics">
        <title>Comparative genomics of the white-rot fungi, Phanerochaete carnosa and P. chrysosporium, to elucidate the genetic basis of the distinct wood types they colonize.</title>
        <authorList>
            <person name="Suzuki H."/>
            <person name="MacDonald J."/>
            <person name="Syed K."/>
            <person name="Salamov A."/>
            <person name="Hori C."/>
            <person name="Aerts A."/>
            <person name="Henrissat B."/>
            <person name="Wiebenga A."/>
            <person name="vanKuyk P.A."/>
            <person name="Barry K."/>
            <person name="Lindquist E."/>
            <person name="LaButti K."/>
            <person name="Lapidus A."/>
            <person name="Lucas S."/>
            <person name="Coutinho P."/>
            <person name="Gong Y."/>
            <person name="Samejima M."/>
            <person name="Mahadevan R."/>
            <person name="Abou-Zaid M."/>
            <person name="de Vries R.P."/>
            <person name="Igarashi K."/>
            <person name="Yadav J.S."/>
            <person name="Grigoriev I.V."/>
            <person name="Master E.R."/>
        </authorList>
    </citation>
    <scope>NUCLEOTIDE SEQUENCE [LARGE SCALE GENOMIC DNA]</scope>
    <source>
        <strain evidence="2 3">HHB-10118-sp</strain>
    </source>
</reference>
<evidence type="ECO:0000259" key="1">
    <source>
        <dbReference type="Pfam" id="PF01965"/>
    </source>
</evidence>
<sequence>MAPLRIGTLLVGSAVQFLDTAVIDILAMHDKDYLTSIHIPEALIAQGYDMEFLYIAEQGSGLFTLTGGLSVNITHGLQNAGQLDYLLVPGPEPRYQATAAEKAFIKEQLPGLKALFGICTGTFVLAQAGVLDGVIATGPRGFLPMLKETAPKAKWTEKRWEEDGKIWTSGGVTNGNDAISAFVRKTYAPELVNLVLSGADVGERGQLYPDQAQD</sequence>
<dbReference type="HOGENOM" id="CLU_000445_44_8_1"/>
<dbReference type="EMBL" id="JH930469">
    <property type="protein sequence ID" value="EKM59109.1"/>
    <property type="molecule type" value="Genomic_DNA"/>
</dbReference>
<dbReference type="AlphaFoldDB" id="K5WJ11"/>
<dbReference type="Gene3D" id="3.40.50.880">
    <property type="match status" value="1"/>
</dbReference>
<organism evidence="2 3">
    <name type="scientific">Phanerochaete carnosa (strain HHB-10118-sp)</name>
    <name type="common">White-rot fungus</name>
    <name type="synonym">Peniophora carnosa</name>
    <dbReference type="NCBI Taxonomy" id="650164"/>
    <lineage>
        <taxon>Eukaryota</taxon>
        <taxon>Fungi</taxon>
        <taxon>Dikarya</taxon>
        <taxon>Basidiomycota</taxon>
        <taxon>Agaricomycotina</taxon>
        <taxon>Agaricomycetes</taxon>
        <taxon>Polyporales</taxon>
        <taxon>Phanerochaetaceae</taxon>
        <taxon>Phanerochaete</taxon>
    </lineage>
</organism>
<dbReference type="InterPro" id="IPR029062">
    <property type="entry name" value="Class_I_gatase-like"/>
</dbReference>
<dbReference type="PANTHER" id="PTHR43130">
    <property type="entry name" value="ARAC-FAMILY TRANSCRIPTIONAL REGULATOR"/>
    <property type="match status" value="1"/>
</dbReference>
<dbReference type="OrthoDB" id="543156at2759"/>
<dbReference type="InterPro" id="IPR002818">
    <property type="entry name" value="DJ-1/PfpI"/>
</dbReference>
<dbReference type="KEGG" id="pco:PHACADRAFT_249334"/>
<proteinExistence type="predicted"/>
<dbReference type="Proteomes" id="UP000008370">
    <property type="component" value="Unassembled WGS sequence"/>
</dbReference>
<dbReference type="PANTHER" id="PTHR43130:SF7">
    <property type="entry name" value="DJ-1_PFPI DOMAIN-CONTAINING PROTEIN"/>
    <property type="match status" value="1"/>
</dbReference>
<dbReference type="SUPFAM" id="SSF52317">
    <property type="entry name" value="Class I glutamine amidotransferase-like"/>
    <property type="match status" value="1"/>
</dbReference>
<protein>
    <recommendedName>
        <fullName evidence="1">DJ-1/PfpI domain-containing protein</fullName>
    </recommendedName>
</protein>
<dbReference type="InParanoid" id="K5WJ11"/>
<accession>K5WJ11</accession>
<dbReference type="GeneID" id="18914638"/>
<dbReference type="Pfam" id="PF01965">
    <property type="entry name" value="DJ-1_PfpI"/>
    <property type="match status" value="1"/>
</dbReference>
<name>K5WJ11_PHACS</name>